<organism evidence="1 2">
    <name type="scientific">Clonorchis sinensis</name>
    <name type="common">Chinese liver fluke</name>
    <dbReference type="NCBI Taxonomy" id="79923"/>
    <lineage>
        <taxon>Eukaryota</taxon>
        <taxon>Metazoa</taxon>
        <taxon>Spiralia</taxon>
        <taxon>Lophotrochozoa</taxon>
        <taxon>Platyhelminthes</taxon>
        <taxon>Trematoda</taxon>
        <taxon>Digenea</taxon>
        <taxon>Opisthorchiida</taxon>
        <taxon>Opisthorchiata</taxon>
        <taxon>Opisthorchiidae</taxon>
        <taxon>Clonorchis</taxon>
    </lineage>
</organism>
<protein>
    <submittedName>
        <fullName evidence="1">Uncharacterized protein</fullName>
    </submittedName>
</protein>
<keyword evidence="2" id="KW-1185">Reference proteome</keyword>
<dbReference type="OrthoDB" id="1906282at2759"/>
<name>A0A3R7JRU6_CLOSI</name>
<evidence type="ECO:0000313" key="2">
    <source>
        <dbReference type="Proteomes" id="UP000286415"/>
    </source>
</evidence>
<dbReference type="Proteomes" id="UP000286415">
    <property type="component" value="Unassembled WGS sequence"/>
</dbReference>
<sequence>MRTSGNKTSTMRDNLIRRPVIKCPAVASFWCPAVLQPEGSTRARIIPDCPGLDRGNREAEVAFEPGPRPCVASYSWGLHKTDRQVEQDGSLTDNNEETPGQPGIILALVLPSGSMAARHRKGVTAERFCIAIARPCLYVPPNMRPQLSSAA</sequence>
<evidence type="ECO:0000313" key="1">
    <source>
        <dbReference type="EMBL" id="KAG5450259.1"/>
    </source>
</evidence>
<dbReference type="InParanoid" id="A0A3R7JRU6"/>
<proteinExistence type="predicted"/>
<reference evidence="1 2" key="1">
    <citation type="journal article" date="2018" name="Biotechnol. Adv.">
        <title>Improved genomic resources and new bioinformatic workflow for the carcinogenic parasite Clonorchis sinensis: Biotechnological implications.</title>
        <authorList>
            <person name="Wang D."/>
            <person name="Korhonen P.K."/>
            <person name="Gasser R.B."/>
            <person name="Young N.D."/>
        </authorList>
    </citation>
    <scope>NUCLEOTIDE SEQUENCE [LARGE SCALE GENOMIC DNA]</scope>
    <source>
        <strain evidence="1">Cs-k2</strain>
    </source>
</reference>
<dbReference type="EMBL" id="NIRI02000042">
    <property type="protein sequence ID" value="KAG5450259.1"/>
    <property type="molecule type" value="Genomic_DNA"/>
</dbReference>
<dbReference type="AlphaFoldDB" id="A0A3R7JRU6"/>
<reference evidence="1 2" key="2">
    <citation type="journal article" date="2021" name="Genomics">
        <title>High-quality reference genome for Clonorchis sinensis.</title>
        <authorList>
            <person name="Young N.D."/>
            <person name="Stroehlein A.J."/>
            <person name="Kinkar L."/>
            <person name="Wang T."/>
            <person name="Sohn W.M."/>
            <person name="Chang B.C.H."/>
            <person name="Kaur P."/>
            <person name="Weisz D."/>
            <person name="Dudchenko O."/>
            <person name="Aiden E.L."/>
            <person name="Korhonen P.K."/>
            <person name="Gasser R.B."/>
        </authorList>
    </citation>
    <scope>NUCLEOTIDE SEQUENCE [LARGE SCALE GENOMIC DNA]</scope>
    <source>
        <strain evidence="1">Cs-k2</strain>
    </source>
</reference>
<accession>A0A3R7JRU6</accession>
<comment type="caution">
    <text evidence="1">The sequence shown here is derived from an EMBL/GenBank/DDBJ whole genome shotgun (WGS) entry which is preliminary data.</text>
</comment>
<gene>
    <name evidence="1" type="ORF">CSKR_112437</name>
</gene>